<organism evidence="2 3">
    <name type="scientific">Cohnella cholangitidis</name>
    <dbReference type="NCBI Taxonomy" id="2598458"/>
    <lineage>
        <taxon>Bacteria</taxon>
        <taxon>Bacillati</taxon>
        <taxon>Bacillota</taxon>
        <taxon>Bacilli</taxon>
        <taxon>Bacillales</taxon>
        <taxon>Paenibacillaceae</taxon>
        <taxon>Cohnella</taxon>
    </lineage>
</organism>
<keyword evidence="3" id="KW-1185">Reference proteome</keyword>
<dbReference type="InterPro" id="IPR002881">
    <property type="entry name" value="DUF58"/>
</dbReference>
<dbReference type="PANTHER" id="PTHR34351">
    <property type="entry name" value="SLR1927 PROTEIN-RELATED"/>
    <property type="match status" value="1"/>
</dbReference>
<evidence type="ECO:0000313" key="2">
    <source>
        <dbReference type="EMBL" id="QMV42530.1"/>
    </source>
</evidence>
<protein>
    <submittedName>
        <fullName evidence="2">DUF58 domain-containing protein</fullName>
    </submittedName>
</protein>
<dbReference type="EMBL" id="CP041969">
    <property type="protein sequence ID" value="QMV42530.1"/>
    <property type="molecule type" value="Genomic_DNA"/>
</dbReference>
<name>A0A7G5BZZ6_9BACL</name>
<proteinExistence type="predicted"/>
<dbReference type="RefSeq" id="WP_182298585.1">
    <property type="nucleotide sequence ID" value="NZ_CP041969.1"/>
</dbReference>
<feature type="domain" description="DUF58" evidence="1">
    <location>
        <begin position="188"/>
        <end position="354"/>
    </location>
</feature>
<gene>
    <name evidence="2" type="ORF">FPL14_15970</name>
</gene>
<dbReference type="PANTHER" id="PTHR34351:SF2">
    <property type="entry name" value="DUF58 DOMAIN-CONTAINING PROTEIN"/>
    <property type="match status" value="1"/>
</dbReference>
<sequence length="364" mass="41299">MAVLVWVVLVMAILYILQRFYYHAFGLKSVSYVRAFSSPRIFAGQTVWMHETLSNRKRLPLPWLRVESQLPAQLVFKHREADMAINRGDQLQNHASLFSVPSYTEIVRKHEIVCPHRGKYRIASYTLSLGDIIGVTGKSFQQPADCEIVVYPRVKELHDFPLDARKYLQSVRSMNSPIMEDHYYVAGIRPYRPGDSFRMVNWNATAKSGELLVHKRESMQDNDLTIILNSELHDSVHNVRVTPETYEESLSYAASAAHYIISGGGKIGFLYNGTVEGHPGMVFRLPIRSGAMQMERLLDAMAGFQPATTLGLTYLLEQLVAERTSGLNYMLISAFVDRKQEQFVRELRGQGNTVQLLLTGKGVQ</sequence>
<evidence type="ECO:0000313" key="3">
    <source>
        <dbReference type="Proteomes" id="UP000515679"/>
    </source>
</evidence>
<dbReference type="AlphaFoldDB" id="A0A7G5BZZ6"/>
<dbReference type="Proteomes" id="UP000515679">
    <property type="component" value="Chromosome"/>
</dbReference>
<dbReference type="Pfam" id="PF01882">
    <property type="entry name" value="DUF58"/>
    <property type="match status" value="1"/>
</dbReference>
<evidence type="ECO:0000259" key="1">
    <source>
        <dbReference type="Pfam" id="PF01882"/>
    </source>
</evidence>
<reference evidence="2 3" key="1">
    <citation type="submission" date="2019-07" db="EMBL/GenBank/DDBJ databases">
        <authorList>
            <person name="Kim J.K."/>
            <person name="Cheong H.-M."/>
            <person name="Choi Y."/>
            <person name="Hwang K.J."/>
            <person name="Lee S."/>
            <person name="Choi C."/>
        </authorList>
    </citation>
    <scope>NUCLEOTIDE SEQUENCE [LARGE SCALE GENOMIC DNA]</scope>
    <source>
        <strain evidence="2 3">KS 22</strain>
    </source>
</reference>
<dbReference type="KEGG" id="cchl:FPL14_15970"/>
<accession>A0A7G5BZZ6</accession>